<comment type="caution">
    <text evidence="2">The sequence shown here is derived from an EMBL/GenBank/DDBJ whole genome shotgun (WGS) entry which is preliminary data.</text>
</comment>
<gene>
    <name evidence="2" type="ORF">B0H99_104110</name>
</gene>
<sequence>MEMNFDKVLELGWEDLALGVAGSTALMLVLNFFTLM</sequence>
<feature type="transmembrane region" description="Helical" evidence="1">
    <location>
        <begin position="16"/>
        <end position="35"/>
    </location>
</feature>
<reference evidence="2 3" key="1">
    <citation type="submission" date="2018-03" db="EMBL/GenBank/DDBJ databases">
        <title>Genomic Encyclopedia of Type Strains, Phase III (KMG-III): the genomes of soil and plant-associated and newly described type strains.</title>
        <authorList>
            <person name="Whitman W."/>
        </authorList>
    </citation>
    <scope>NUCLEOTIDE SEQUENCE [LARGE SCALE GENOMIC DNA]</scope>
    <source>
        <strain evidence="2 3">CGMCC 1.12259</strain>
    </source>
</reference>
<keyword evidence="1" id="KW-0812">Transmembrane</keyword>
<organism evidence="2 3">
    <name type="scientific">Planomicrobium soli</name>
    <dbReference type="NCBI Taxonomy" id="1176648"/>
    <lineage>
        <taxon>Bacteria</taxon>
        <taxon>Bacillati</taxon>
        <taxon>Bacillota</taxon>
        <taxon>Bacilli</taxon>
        <taxon>Bacillales</taxon>
        <taxon>Caryophanaceae</taxon>
        <taxon>Planomicrobium</taxon>
    </lineage>
</organism>
<dbReference type="Proteomes" id="UP000242682">
    <property type="component" value="Unassembled WGS sequence"/>
</dbReference>
<proteinExistence type="predicted"/>
<evidence type="ECO:0000313" key="3">
    <source>
        <dbReference type="Proteomes" id="UP000242682"/>
    </source>
</evidence>
<dbReference type="AlphaFoldDB" id="A0A2P8H356"/>
<keyword evidence="1" id="KW-0472">Membrane</keyword>
<protein>
    <submittedName>
        <fullName evidence="2">Uncharacterized protein</fullName>
    </submittedName>
</protein>
<evidence type="ECO:0000256" key="1">
    <source>
        <dbReference type="SAM" id="Phobius"/>
    </source>
</evidence>
<keyword evidence="1" id="KW-1133">Transmembrane helix</keyword>
<dbReference type="EMBL" id="PYAT01000004">
    <property type="protein sequence ID" value="PSL40648.1"/>
    <property type="molecule type" value="Genomic_DNA"/>
</dbReference>
<accession>A0A2P8H356</accession>
<name>A0A2P8H356_9BACL</name>
<evidence type="ECO:0000313" key="2">
    <source>
        <dbReference type="EMBL" id="PSL40648.1"/>
    </source>
</evidence>
<keyword evidence="3" id="KW-1185">Reference proteome</keyword>